<evidence type="ECO:0000256" key="11">
    <source>
        <dbReference type="ARBA" id="ARBA00023224"/>
    </source>
</evidence>
<evidence type="ECO:0000256" key="5">
    <source>
        <dbReference type="ARBA" id="ARBA00022692"/>
    </source>
</evidence>
<keyword evidence="11 13" id="KW-0807">Transducer</keyword>
<dbReference type="AlphaFoldDB" id="A0A8I3WJH8"/>
<evidence type="ECO:0000256" key="6">
    <source>
        <dbReference type="ARBA" id="ARBA00022989"/>
    </source>
</evidence>
<dbReference type="InterPro" id="IPR007960">
    <property type="entry name" value="TAS2R"/>
</dbReference>
<reference evidence="15 16" key="1">
    <citation type="submission" date="2009-03" db="EMBL/GenBank/DDBJ databases">
        <authorList>
            <person name="Warren W."/>
            <person name="Ye L."/>
            <person name="Minx P."/>
            <person name="Worley K."/>
            <person name="Gibbs R."/>
            <person name="Wilson R.K."/>
        </authorList>
    </citation>
    <scope>NUCLEOTIDE SEQUENCE [LARGE SCALE GENOMIC DNA]</scope>
</reference>
<dbReference type="OMA" id="KQRKMIP"/>
<keyword evidence="6 14" id="KW-1133">Transmembrane helix</keyword>
<comment type="subcellular location">
    <subcellularLocation>
        <location evidence="1 13">Membrane</location>
        <topology evidence="1 13">Multi-pass membrane protein</topology>
    </subcellularLocation>
</comment>
<evidence type="ECO:0000256" key="8">
    <source>
        <dbReference type="ARBA" id="ARBA00023136"/>
    </source>
</evidence>
<dbReference type="Pfam" id="PF05296">
    <property type="entry name" value="TAS2R"/>
    <property type="match status" value="1"/>
</dbReference>
<keyword evidence="8 13" id="KW-0472">Membrane</keyword>
<evidence type="ECO:0000256" key="2">
    <source>
        <dbReference type="ARBA" id="ARBA00007376"/>
    </source>
</evidence>
<evidence type="ECO:0000256" key="7">
    <source>
        <dbReference type="ARBA" id="ARBA00023040"/>
    </source>
</evidence>
<evidence type="ECO:0000256" key="12">
    <source>
        <dbReference type="RuleBase" id="RU004423"/>
    </source>
</evidence>
<sequence>MLHATDISYSSILRVMQFLLGISMNGIIVVVNGIDLIKHRKMAPVDILLSCLALSRTFLQLFIFYVNLVVLFLMKLIMYPESFIIIMFINELELWFATWLGVFYCTKVSSVPHPLFIWLKMKISRLVPWMILGSLLYVSIICVFHSKYSAFFVPRSLMKFFSQNATIQIEDIPAAQIFSFAAELLVPLLIFLVAVLLLIFSLGRHTWQMRNTVASSRVPGRSGHISAWLSILSFLILYVSHYMMKAFLCSIRFHIRRFTFMLCILVIGTYPCGHSLILILGNPKLKQNAKKFLLHSKCCQ</sequence>
<dbReference type="Ensembl" id="ENSCJAT00000142630.1">
    <property type="protein sequence ID" value="ENSCJAP00000081961.1"/>
    <property type="gene ID" value="ENSCJAG00000077757.1"/>
</dbReference>
<comment type="similarity">
    <text evidence="2 12">Belongs to the G-protein coupled receptor T2R family.</text>
</comment>
<dbReference type="SUPFAM" id="SSF81321">
    <property type="entry name" value="Family A G protein-coupled receptor-like"/>
    <property type="match status" value="1"/>
</dbReference>
<dbReference type="GO" id="GO:0033038">
    <property type="term" value="F:bitter taste receptor activity"/>
    <property type="evidence" value="ECO:0007669"/>
    <property type="project" value="Ensembl"/>
</dbReference>
<dbReference type="Proteomes" id="UP000008225">
    <property type="component" value="Chromosome 2"/>
</dbReference>
<organism evidence="15 16">
    <name type="scientific">Callithrix jacchus</name>
    <name type="common">White-tufted-ear marmoset</name>
    <name type="synonym">Simia Jacchus</name>
    <dbReference type="NCBI Taxonomy" id="9483"/>
    <lineage>
        <taxon>Eukaryota</taxon>
        <taxon>Metazoa</taxon>
        <taxon>Chordata</taxon>
        <taxon>Craniata</taxon>
        <taxon>Vertebrata</taxon>
        <taxon>Euteleostomi</taxon>
        <taxon>Mammalia</taxon>
        <taxon>Eutheria</taxon>
        <taxon>Euarchontoglires</taxon>
        <taxon>Primates</taxon>
        <taxon>Haplorrhini</taxon>
        <taxon>Platyrrhini</taxon>
        <taxon>Cebidae</taxon>
        <taxon>Callitrichinae</taxon>
        <taxon>Callithrix</taxon>
        <taxon>Callithrix</taxon>
    </lineage>
</organism>
<accession>A0A8I3WJH8</accession>
<evidence type="ECO:0000313" key="15">
    <source>
        <dbReference type="Ensembl" id="ENSCJAP00000081961.1"/>
    </source>
</evidence>
<dbReference type="GO" id="GO:0005886">
    <property type="term" value="C:plasma membrane"/>
    <property type="evidence" value="ECO:0007669"/>
    <property type="project" value="UniProtKB-ARBA"/>
</dbReference>
<reference evidence="15" key="3">
    <citation type="submission" date="2025-09" db="UniProtKB">
        <authorList>
            <consortium name="Ensembl"/>
        </authorList>
    </citation>
    <scope>IDENTIFICATION</scope>
</reference>
<dbReference type="GeneTree" id="ENSGT01150000286961"/>
<evidence type="ECO:0000256" key="3">
    <source>
        <dbReference type="ARBA" id="ARBA00022480"/>
    </source>
</evidence>
<evidence type="ECO:0000256" key="1">
    <source>
        <dbReference type="ARBA" id="ARBA00004141"/>
    </source>
</evidence>
<keyword evidence="16" id="KW-1185">Reference proteome</keyword>
<keyword evidence="5 13" id="KW-0812">Transmembrane</keyword>
<feature type="transmembrane region" description="Helical" evidence="14">
    <location>
        <begin position="184"/>
        <end position="203"/>
    </location>
</feature>
<feature type="transmembrane region" description="Helical" evidence="14">
    <location>
        <begin position="126"/>
        <end position="146"/>
    </location>
</feature>
<gene>
    <name evidence="15" type="primary">TAS2R1</name>
</gene>
<evidence type="ECO:0000256" key="9">
    <source>
        <dbReference type="ARBA" id="ARBA00023170"/>
    </source>
</evidence>
<feature type="transmembrane region" description="Helical" evidence="14">
    <location>
        <begin position="258"/>
        <end position="281"/>
    </location>
</feature>
<feature type="transmembrane region" description="Helical" evidence="14">
    <location>
        <begin position="224"/>
        <end position="243"/>
    </location>
</feature>
<evidence type="ECO:0000256" key="14">
    <source>
        <dbReference type="SAM" id="Phobius"/>
    </source>
</evidence>
<evidence type="ECO:0000256" key="10">
    <source>
        <dbReference type="ARBA" id="ARBA00023180"/>
    </source>
</evidence>
<keyword evidence="9 13" id="KW-0675">Receptor</keyword>
<name>A0A8I3WJH8_CALJA</name>
<dbReference type="PANTHER" id="PTHR11394:SF149">
    <property type="entry name" value="TASTE RECEPTOR TYPE 2 MEMBER 1"/>
    <property type="match status" value="1"/>
</dbReference>
<keyword evidence="7 13" id="KW-0297">G-protein coupled receptor</keyword>
<protein>
    <recommendedName>
        <fullName evidence="13">Taste receptor type 2</fullName>
    </recommendedName>
</protein>
<proteinExistence type="inferred from homology"/>
<keyword evidence="3 13" id="KW-0919">Taste</keyword>
<keyword evidence="4 13" id="KW-0716">Sensory transduction</keyword>
<dbReference type="FunFam" id="1.20.1070.10:FF:000055">
    <property type="entry name" value="Taste receptor type 2"/>
    <property type="match status" value="1"/>
</dbReference>
<evidence type="ECO:0000256" key="4">
    <source>
        <dbReference type="ARBA" id="ARBA00022606"/>
    </source>
</evidence>
<dbReference type="CDD" id="cd15016">
    <property type="entry name" value="7tm_TAS2R1"/>
    <property type="match status" value="1"/>
</dbReference>
<feature type="transmembrane region" description="Helical" evidence="14">
    <location>
        <begin position="12"/>
        <end position="37"/>
    </location>
</feature>
<evidence type="ECO:0000313" key="16">
    <source>
        <dbReference type="Proteomes" id="UP000008225"/>
    </source>
</evidence>
<dbReference type="GO" id="GO:0004930">
    <property type="term" value="F:G protein-coupled receptor activity"/>
    <property type="evidence" value="ECO:0007669"/>
    <property type="project" value="UniProtKB-KW"/>
</dbReference>
<dbReference type="PANTHER" id="PTHR11394">
    <property type="entry name" value="TASTE RECEPTOR TYPE 2"/>
    <property type="match status" value="1"/>
</dbReference>
<feature type="transmembrane region" description="Helical" evidence="14">
    <location>
        <begin position="58"/>
        <end position="77"/>
    </location>
</feature>
<reference evidence="15" key="2">
    <citation type="submission" date="2025-08" db="UniProtKB">
        <authorList>
            <consortium name="Ensembl"/>
        </authorList>
    </citation>
    <scope>IDENTIFICATION</scope>
</reference>
<keyword evidence="10" id="KW-0325">Glycoprotein</keyword>
<evidence type="ECO:0000256" key="13">
    <source>
        <dbReference type="RuleBase" id="RU004424"/>
    </source>
</evidence>